<dbReference type="InterPro" id="IPR020841">
    <property type="entry name" value="PKS_Beta-ketoAc_synthase_dom"/>
</dbReference>
<dbReference type="PANTHER" id="PTHR11712:SF347">
    <property type="entry name" value="BETA KETOACYL-ACYL CARRIER PROTEIN SYNTHASE"/>
    <property type="match status" value="1"/>
</dbReference>
<evidence type="ECO:0000256" key="3">
    <source>
        <dbReference type="ARBA" id="ARBA00023315"/>
    </source>
</evidence>
<protein>
    <submittedName>
        <fullName evidence="6">3-oxoacyl-ACP synthase</fullName>
    </submittedName>
</protein>
<dbReference type="InterPro" id="IPR014030">
    <property type="entry name" value="Ketoacyl_synth_N"/>
</dbReference>
<name>A0A0B5F741_STRA4</name>
<sequence>MNGPPAKEPARRGGTAYDSPLHVAITGIGLITPAGASAGETWQRVVEGKHTAAPDEALHGMPVALTCRAADFDGDAVLGRRTAWRLDRCTQLALAAGREAVADAGLAPEDWDSTRVGTVLGTAFGGVATWEREYLKLHERGPERVSPLTVPMSLTNMVAGQLAMDRGARGPSLVTSTACASGATAIGTAHQLLRSGGCDVVLAGGSESSLVPSVVAGFTKAGALSRQTEDPARASRPFDAERDGFVIGEAAAVLVLERAEHAAARGAHVYAYLSGYGASADAGHETRPDPEGRGAEQAVRGALSDAGLAPADITHVNAHGTSTPLNDASEARMIQRVFPTGPAVTSVKGVTGHSLGAAGAVEAAIAALSLEHQTLPVTAGLTRLDPDMDLDVVAGVSRCGSVDAVLSESFGFGGQNAALILTRA</sequence>
<dbReference type="KEGG" id="sals:SLNWT_6999"/>
<dbReference type="InterPro" id="IPR000794">
    <property type="entry name" value="Beta-ketoacyl_synthase"/>
</dbReference>
<dbReference type="PROSITE" id="PS52004">
    <property type="entry name" value="KS3_2"/>
    <property type="match status" value="1"/>
</dbReference>
<evidence type="ECO:0000256" key="1">
    <source>
        <dbReference type="ARBA" id="ARBA00008467"/>
    </source>
</evidence>
<dbReference type="CDD" id="cd00834">
    <property type="entry name" value="KAS_I_II"/>
    <property type="match status" value="1"/>
</dbReference>
<dbReference type="Pfam" id="PF00109">
    <property type="entry name" value="ketoacyl-synt"/>
    <property type="match status" value="1"/>
</dbReference>
<dbReference type="Pfam" id="PF02801">
    <property type="entry name" value="Ketoacyl-synt_C"/>
    <property type="match status" value="1"/>
</dbReference>
<dbReference type="GO" id="GO:0004315">
    <property type="term" value="F:3-oxoacyl-[acyl-carrier-protein] synthase activity"/>
    <property type="evidence" value="ECO:0007669"/>
    <property type="project" value="InterPro"/>
</dbReference>
<dbReference type="Gene3D" id="3.40.47.10">
    <property type="match status" value="2"/>
</dbReference>
<accession>A0A0B5F741</accession>
<evidence type="ECO:0000313" key="7">
    <source>
        <dbReference type="Proteomes" id="UP000031523"/>
    </source>
</evidence>
<dbReference type="GO" id="GO:0006633">
    <property type="term" value="P:fatty acid biosynthetic process"/>
    <property type="evidence" value="ECO:0007669"/>
    <property type="project" value="InterPro"/>
</dbReference>
<evidence type="ECO:0000256" key="4">
    <source>
        <dbReference type="RuleBase" id="RU003694"/>
    </source>
</evidence>
<evidence type="ECO:0000259" key="5">
    <source>
        <dbReference type="PROSITE" id="PS52004"/>
    </source>
</evidence>
<dbReference type="Proteomes" id="UP000031523">
    <property type="component" value="Chromosome"/>
</dbReference>
<gene>
    <name evidence="6" type="ORF">SLNWT_6999</name>
</gene>
<dbReference type="InterPro" id="IPR018201">
    <property type="entry name" value="Ketoacyl_synth_AS"/>
</dbReference>
<dbReference type="PANTHER" id="PTHR11712">
    <property type="entry name" value="POLYKETIDE SYNTHASE-RELATED"/>
    <property type="match status" value="1"/>
</dbReference>
<keyword evidence="3" id="KW-0012">Acyltransferase</keyword>
<evidence type="ECO:0000256" key="2">
    <source>
        <dbReference type="ARBA" id="ARBA00022679"/>
    </source>
</evidence>
<dbReference type="AlphaFoldDB" id="A0A0B5F741"/>
<evidence type="ECO:0000313" key="6">
    <source>
        <dbReference type="EMBL" id="AJE87375.1"/>
    </source>
</evidence>
<dbReference type="SUPFAM" id="SSF53901">
    <property type="entry name" value="Thiolase-like"/>
    <property type="match status" value="2"/>
</dbReference>
<organism evidence="6 7">
    <name type="scientific">Streptomyces albus (strain ATCC 21838 / DSM 41398 / FERM P-419 / JCM 4703 / NBRC 107858)</name>
    <dbReference type="NCBI Taxonomy" id="1081613"/>
    <lineage>
        <taxon>Bacteria</taxon>
        <taxon>Bacillati</taxon>
        <taxon>Actinomycetota</taxon>
        <taxon>Actinomycetes</taxon>
        <taxon>Kitasatosporales</taxon>
        <taxon>Streptomycetaceae</taxon>
        <taxon>Streptomyces</taxon>
    </lineage>
</organism>
<proteinExistence type="inferred from homology"/>
<dbReference type="InterPro" id="IPR014031">
    <property type="entry name" value="Ketoacyl_synth_C"/>
</dbReference>
<dbReference type="InterPro" id="IPR016039">
    <property type="entry name" value="Thiolase-like"/>
</dbReference>
<feature type="domain" description="Ketosynthase family 3 (KS3)" evidence="5">
    <location>
        <begin position="20"/>
        <end position="423"/>
    </location>
</feature>
<keyword evidence="7" id="KW-1185">Reference proteome</keyword>
<dbReference type="SMART" id="SM00825">
    <property type="entry name" value="PKS_KS"/>
    <property type="match status" value="1"/>
</dbReference>
<comment type="similarity">
    <text evidence="1 4">Belongs to the thiolase-like superfamily. Beta-ketoacyl-ACP synthases family.</text>
</comment>
<keyword evidence="2 4" id="KW-0808">Transferase</keyword>
<reference evidence="6 7" key="1">
    <citation type="submission" date="2015-01" db="EMBL/GenBank/DDBJ databases">
        <title>Enhanced salinomycin production by adjusting the supply of polyketide extender units in Streptomyce albus DSM 41398.</title>
        <authorList>
            <person name="Lu C."/>
        </authorList>
    </citation>
    <scope>NUCLEOTIDE SEQUENCE [LARGE SCALE GENOMIC DNA]</scope>
    <source>
        <strain evidence="7">ATCC 21838 / DSM 41398 / FERM P-419 / JCM 4703 / NBRC 107858</strain>
    </source>
</reference>
<dbReference type="PROSITE" id="PS00606">
    <property type="entry name" value="KS3_1"/>
    <property type="match status" value="1"/>
</dbReference>
<dbReference type="FunFam" id="3.40.47.10:FF:000018">
    <property type="entry name" value="3-oxoacyl-[acyl-carrier-protein] synthase 2"/>
    <property type="match status" value="1"/>
</dbReference>
<dbReference type="EMBL" id="CP010519">
    <property type="protein sequence ID" value="AJE87375.1"/>
    <property type="molecule type" value="Genomic_DNA"/>
</dbReference>
<dbReference type="NCBIfam" id="NF005589">
    <property type="entry name" value="PRK07314.1"/>
    <property type="match status" value="1"/>
</dbReference>